<dbReference type="GO" id="GO:0090575">
    <property type="term" value="C:RNA polymerase II transcription regulator complex"/>
    <property type="evidence" value="ECO:0007669"/>
    <property type="project" value="TreeGrafter"/>
</dbReference>
<dbReference type="PRINTS" id="PR00047">
    <property type="entry name" value="STROIDFINGER"/>
</dbReference>
<dbReference type="FunFam" id="3.30.50.10:FF:000031">
    <property type="entry name" value="Ecdysone receptor A1"/>
    <property type="match status" value="1"/>
</dbReference>
<dbReference type="GO" id="GO:0045944">
    <property type="term" value="P:positive regulation of transcription by RNA polymerase II"/>
    <property type="evidence" value="ECO:0007669"/>
    <property type="project" value="TreeGrafter"/>
</dbReference>
<protein>
    <recommendedName>
        <fullName evidence="3">Ecdysone receptor</fullName>
    </recommendedName>
    <alternativeName>
        <fullName evidence="12">20-hydroxy-ecdysone receptor</fullName>
    </alternativeName>
    <alternativeName>
        <fullName evidence="13">EcRH</fullName>
    </alternativeName>
    <alternativeName>
        <fullName evidence="14">Ecdysteroid receptor</fullName>
    </alternativeName>
    <alternativeName>
        <fullName evidence="15">Nuclear receptor subfamily 1 group H member 1</fullName>
    </alternativeName>
</protein>
<dbReference type="InterPro" id="IPR000536">
    <property type="entry name" value="Nucl_hrmn_rcpt_lig-bd"/>
</dbReference>
<dbReference type="AlphaFoldDB" id="A0A9P0GIS4"/>
<dbReference type="Gene3D" id="3.30.50.10">
    <property type="entry name" value="Erythroid Transcription Factor GATA-1, subunit A"/>
    <property type="match status" value="1"/>
</dbReference>
<dbReference type="InterPro" id="IPR035500">
    <property type="entry name" value="NHR-like_dom_sf"/>
</dbReference>
<keyword evidence="11 16" id="KW-0539">Nucleus</keyword>
<keyword evidence="9 16" id="KW-0804">Transcription</keyword>
<evidence type="ECO:0000256" key="10">
    <source>
        <dbReference type="ARBA" id="ARBA00023170"/>
    </source>
</evidence>
<dbReference type="PROSITE" id="PS51030">
    <property type="entry name" value="NUCLEAR_REC_DBD_2"/>
    <property type="match status" value="1"/>
</dbReference>
<evidence type="ECO:0000256" key="15">
    <source>
        <dbReference type="ARBA" id="ARBA00033286"/>
    </source>
</evidence>
<dbReference type="FunFam" id="1.10.565.10:FF:000030">
    <property type="entry name" value="Ecdysone receptor (Isoform A)"/>
    <property type="match status" value="1"/>
</dbReference>
<evidence type="ECO:0000256" key="16">
    <source>
        <dbReference type="RuleBase" id="RU004334"/>
    </source>
</evidence>
<dbReference type="PANTHER" id="PTHR24082">
    <property type="entry name" value="NUCLEAR HORMONE RECEPTOR"/>
    <property type="match status" value="1"/>
</dbReference>
<dbReference type="PRINTS" id="PR00398">
    <property type="entry name" value="STRDHORMONER"/>
</dbReference>
<dbReference type="InterPro" id="IPR001628">
    <property type="entry name" value="Znf_hrmn_rcpt"/>
</dbReference>
<dbReference type="Pfam" id="PF00104">
    <property type="entry name" value="Hormone_recep"/>
    <property type="match status" value="1"/>
</dbReference>
<evidence type="ECO:0000256" key="12">
    <source>
        <dbReference type="ARBA" id="ARBA00029963"/>
    </source>
</evidence>
<dbReference type="GO" id="GO:0008270">
    <property type="term" value="F:zinc ion binding"/>
    <property type="evidence" value="ECO:0007669"/>
    <property type="project" value="UniProtKB-KW"/>
</dbReference>
<keyword evidence="7 16" id="KW-0805">Transcription regulation</keyword>
<dbReference type="GO" id="GO:0004879">
    <property type="term" value="F:nuclear receptor activity"/>
    <property type="evidence" value="ECO:0007669"/>
    <property type="project" value="InterPro"/>
</dbReference>
<keyword evidence="10 16" id="KW-0675">Receptor</keyword>
<evidence type="ECO:0000259" key="19">
    <source>
        <dbReference type="PROSITE" id="PS51843"/>
    </source>
</evidence>
<feature type="compositionally biased region" description="Polar residues" evidence="17">
    <location>
        <begin position="101"/>
        <end position="114"/>
    </location>
</feature>
<evidence type="ECO:0000256" key="2">
    <source>
        <dbReference type="ARBA" id="ARBA00008092"/>
    </source>
</evidence>
<evidence type="ECO:0000256" key="5">
    <source>
        <dbReference type="ARBA" id="ARBA00022771"/>
    </source>
</evidence>
<feature type="compositionally biased region" description="Low complexity" evidence="17">
    <location>
        <begin position="133"/>
        <end position="150"/>
    </location>
</feature>
<evidence type="ECO:0000313" key="21">
    <source>
        <dbReference type="Proteomes" id="UP001153636"/>
    </source>
</evidence>
<keyword evidence="8 16" id="KW-0238">DNA-binding</keyword>
<feature type="domain" description="Nuclear receptor" evidence="18">
    <location>
        <begin position="187"/>
        <end position="262"/>
    </location>
</feature>
<keyword evidence="4 16" id="KW-0479">Metal-binding</keyword>
<evidence type="ECO:0000256" key="4">
    <source>
        <dbReference type="ARBA" id="ARBA00022723"/>
    </source>
</evidence>
<evidence type="ECO:0000256" key="3">
    <source>
        <dbReference type="ARBA" id="ARBA00022052"/>
    </source>
</evidence>
<comment type="subcellular location">
    <subcellularLocation>
        <location evidence="1 16">Nucleus</location>
    </subcellularLocation>
</comment>
<evidence type="ECO:0000256" key="8">
    <source>
        <dbReference type="ARBA" id="ARBA00023125"/>
    </source>
</evidence>
<evidence type="ECO:0000256" key="6">
    <source>
        <dbReference type="ARBA" id="ARBA00022833"/>
    </source>
</evidence>
<dbReference type="PRINTS" id="PR01283">
    <property type="entry name" value="ECDYSTEROIDR"/>
</dbReference>
<dbReference type="CDD" id="cd06938">
    <property type="entry name" value="NR_LBD_EcR"/>
    <property type="match status" value="1"/>
</dbReference>
<accession>A0A9P0GIS4</accession>
<dbReference type="SUPFAM" id="SSF57716">
    <property type="entry name" value="Glucocorticoid receptor-like (DNA-binding domain)"/>
    <property type="match status" value="1"/>
</dbReference>
<evidence type="ECO:0000256" key="1">
    <source>
        <dbReference type="ARBA" id="ARBA00004123"/>
    </source>
</evidence>
<dbReference type="InterPro" id="IPR001723">
    <property type="entry name" value="Nuclear_hrmn_rcpt"/>
</dbReference>
<dbReference type="InterPro" id="IPR041889">
    <property type="entry name" value="NR_LBD_EcR"/>
</dbReference>
<evidence type="ECO:0000256" key="13">
    <source>
        <dbReference type="ARBA" id="ARBA00030794"/>
    </source>
</evidence>
<keyword evidence="21" id="KW-1185">Reference proteome</keyword>
<evidence type="ECO:0000313" key="20">
    <source>
        <dbReference type="EMBL" id="CAH1115129.1"/>
    </source>
</evidence>
<dbReference type="Gene3D" id="1.10.565.10">
    <property type="entry name" value="Retinoid X Receptor"/>
    <property type="match status" value="1"/>
</dbReference>
<keyword evidence="5 16" id="KW-0863">Zinc-finger</keyword>
<name>A0A9P0GIS4_9CUCU</name>
<feature type="region of interest" description="Disordered" evidence="17">
    <location>
        <begin position="271"/>
        <end position="291"/>
    </location>
</feature>
<comment type="similarity">
    <text evidence="2">Belongs to the nuclear hormone receptor family. NR1 subfamily.</text>
</comment>
<dbReference type="CDD" id="cd07161">
    <property type="entry name" value="NR_DBD_EcR"/>
    <property type="match status" value="1"/>
</dbReference>
<keyword evidence="6 16" id="KW-0862">Zinc</keyword>
<gene>
    <name evidence="20" type="ORF">PSYICH_LOCUS15207</name>
</gene>
<dbReference type="SUPFAM" id="SSF48508">
    <property type="entry name" value="Nuclear receptor ligand-binding domain"/>
    <property type="match status" value="1"/>
</dbReference>
<feature type="region of interest" description="Disordered" evidence="17">
    <location>
        <begin position="90"/>
        <end position="181"/>
    </location>
</feature>
<dbReference type="GO" id="GO:0030154">
    <property type="term" value="P:cell differentiation"/>
    <property type="evidence" value="ECO:0007669"/>
    <property type="project" value="TreeGrafter"/>
</dbReference>
<evidence type="ECO:0000256" key="14">
    <source>
        <dbReference type="ARBA" id="ARBA00033003"/>
    </source>
</evidence>
<dbReference type="InterPro" id="IPR013088">
    <property type="entry name" value="Znf_NHR/GATA"/>
</dbReference>
<evidence type="ECO:0000256" key="7">
    <source>
        <dbReference type="ARBA" id="ARBA00023015"/>
    </source>
</evidence>
<dbReference type="SMART" id="SM00430">
    <property type="entry name" value="HOLI"/>
    <property type="match status" value="1"/>
</dbReference>
<sequence length="558" mass="62426">MTAIFPTVSVLGSMDIKPEMIYRDDDVLLVKSEPQLYSPTNGTITVGSLLSGSSNGLVGTSSALSQSNGIVVSSNGAGAFSAFANAVVQPPKNRQTRTEDFLSSPSPGTMSGNNAPPLTPSPGPPSQAYTVISNGYSSPMSSGSYDPYSPNGKIGREDLSPPSSLNGYSADSCDAKKKKGPTPRQQEELCLVCGDRASGYHYNALTCEGCKGFFRRSITKNAVYQCKYGNNCEIDMYMRRKCQECRLKKCLSVGMRPECVVPEVQCAVKRKEKKAQKEKDKPNSTTNGSPEMIKMEPEMLFLQLSDSEKTSTPPNGIKPISPEQEELIHRLVYFQNEYEHPSEEDVKRIVNTPMEGEDQCDIRFRHITEITILTVQLIVEFAKRLPGFDKLLREDQISLLKACSSEVMMFRMARRYDYQTDSILFVNNQPYSRDSYNLAGMGEQIEDLLYFCRTMYSMQVDNAEYALLTAIVIFSERPDLIEGWKVEKIQEIYLEALRAYVDNRRKTKPGTVFAKLLSVLTELRTLGNQNSKMCFSLKLKNKKLPPFLAEIWDVDLKT</sequence>
<evidence type="ECO:0000256" key="17">
    <source>
        <dbReference type="SAM" id="MobiDB-lite"/>
    </source>
</evidence>
<evidence type="ECO:0000256" key="9">
    <source>
        <dbReference type="ARBA" id="ARBA00023163"/>
    </source>
</evidence>
<evidence type="ECO:0000259" key="18">
    <source>
        <dbReference type="PROSITE" id="PS51030"/>
    </source>
</evidence>
<dbReference type="GO" id="GO:0000978">
    <property type="term" value="F:RNA polymerase II cis-regulatory region sequence-specific DNA binding"/>
    <property type="evidence" value="ECO:0007669"/>
    <property type="project" value="TreeGrafter"/>
</dbReference>
<dbReference type="Pfam" id="PF00105">
    <property type="entry name" value="zf-C4"/>
    <property type="match status" value="1"/>
</dbReference>
<dbReference type="SMART" id="SM00399">
    <property type="entry name" value="ZnF_C4"/>
    <property type="match status" value="1"/>
</dbReference>
<dbReference type="GO" id="GO:0000122">
    <property type="term" value="P:negative regulation of transcription by RNA polymerase II"/>
    <property type="evidence" value="ECO:0007669"/>
    <property type="project" value="TreeGrafter"/>
</dbReference>
<evidence type="ECO:0000256" key="11">
    <source>
        <dbReference type="ARBA" id="ARBA00023242"/>
    </source>
</evidence>
<dbReference type="Proteomes" id="UP001153636">
    <property type="component" value="Chromosome 9"/>
</dbReference>
<dbReference type="PROSITE" id="PS00031">
    <property type="entry name" value="NUCLEAR_REC_DBD_1"/>
    <property type="match status" value="1"/>
</dbReference>
<dbReference type="GO" id="GO:0035076">
    <property type="term" value="P:ecdysone receptor signaling pathway"/>
    <property type="evidence" value="ECO:0007669"/>
    <property type="project" value="InterPro"/>
</dbReference>
<dbReference type="EMBL" id="OV651821">
    <property type="protein sequence ID" value="CAH1115129.1"/>
    <property type="molecule type" value="Genomic_DNA"/>
</dbReference>
<dbReference type="InterPro" id="IPR003069">
    <property type="entry name" value="Ecdystd_rcpt"/>
</dbReference>
<organism evidence="20 21">
    <name type="scientific">Psylliodes chrysocephalus</name>
    <dbReference type="NCBI Taxonomy" id="3402493"/>
    <lineage>
        <taxon>Eukaryota</taxon>
        <taxon>Metazoa</taxon>
        <taxon>Ecdysozoa</taxon>
        <taxon>Arthropoda</taxon>
        <taxon>Hexapoda</taxon>
        <taxon>Insecta</taxon>
        <taxon>Pterygota</taxon>
        <taxon>Neoptera</taxon>
        <taxon>Endopterygota</taxon>
        <taxon>Coleoptera</taxon>
        <taxon>Polyphaga</taxon>
        <taxon>Cucujiformia</taxon>
        <taxon>Chrysomeloidea</taxon>
        <taxon>Chrysomelidae</taxon>
        <taxon>Galerucinae</taxon>
        <taxon>Alticini</taxon>
        <taxon>Psylliodes</taxon>
    </lineage>
</organism>
<dbReference type="PROSITE" id="PS51843">
    <property type="entry name" value="NR_LBD"/>
    <property type="match status" value="1"/>
</dbReference>
<dbReference type="PANTHER" id="PTHR24082:SF507">
    <property type="entry name" value="BILE ACID RECEPTOR-RELATED"/>
    <property type="match status" value="1"/>
</dbReference>
<feature type="domain" description="NR LBD" evidence="19">
    <location>
        <begin position="323"/>
        <end position="556"/>
    </location>
</feature>
<dbReference type="GO" id="GO:0035100">
    <property type="term" value="F:ecdysone binding"/>
    <property type="evidence" value="ECO:0007669"/>
    <property type="project" value="InterPro"/>
</dbReference>
<proteinExistence type="inferred from homology"/>
<dbReference type="InterPro" id="IPR050234">
    <property type="entry name" value="Nuclear_hormone_rcpt_NR1"/>
</dbReference>
<reference evidence="20" key="1">
    <citation type="submission" date="2022-01" db="EMBL/GenBank/DDBJ databases">
        <authorList>
            <person name="King R."/>
        </authorList>
    </citation>
    <scope>NUCLEOTIDE SEQUENCE</scope>
</reference>